<evidence type="ECO:0000259" key="2">
    <source>
        <dbReference type="PROSITE" id="PS50887"/>
    </source>
</evidence>
<dbReference type="InterPro" id="IPR052155">
    <property type="entry name" value="Biofilm_reg_signaling"/>
</dbReference>
<dbReference type="InterPro" id="IPR035919">
    <property type="entry name" value="EAL_sf"/>
</dbReference>
<dbReference type="Pfam" id="PF05226">
    <property type="entry name" value="CHASE2"/>
    <property type="match status" value="1"/>
</dbReference>
<dbReference type="InterPro" id="IPR001633">
    <property type="entry name" value="EAL_dom"/>
</dbReference>
<feature type="domain" description="GGDEF" evidence="2">
    <location>
        <begin position="532"/>
        <end position="666"/>
    </location>
</feature>
<dbReference type="Pfam" id="PF00990">
    <property type="entry name" value="GGDEF"/>
    <property type="match status" value="1"/>
</dbReference>
<evidence type="ECO:0008006" key="5">
    <source>
        <dbReference type="Google" id="ProtNLM"/>
    </source>
</evidence>
<dbReference type="SMART" id="SM01080">
    <property type="entry name" value="CHASE2"/>
    <property type="match status" value="1"/>
</dbReference>
<dbReference type="CDD" id="cd01949">
    <property type="entry name" value="GGDEF"/>
    <property type="match status" value="1"/>
</dbReference>
<evidence type="ECO:0000313" key="4">
    <source>
        <dbReference type="Proteomes" id="UP000254764"/>
    </source>
</evidence>
<proteinExistence type="predicted"/>
<dbReference type="PANTHER" id="PTHR44757">
    <property type="entry name" value="DIGUANYLATE CYCLASE DGCP"/>
    <property type="match status" value="1"/>
</dbReference>
<name>A0A376AD79_9HYPH</name>
<dbReference type="OrthoDB" id="9814202at2"/>
<dbReference type="PANTHER" id="PTHR44757:SF2">
    <property type="entry name" value="BIOFILM ARCHITECTURE MAINTENANCE PROTEIN MBAA"/>
    <property type="match status" value="1"/>
</dbReference>
<accession>A0A376AD79</accession>
<sequence>MLKAAFPFRRLLVLASLFCIVASLAGLGGFARLDAGLTARRMALSPRAPTGDVVFVAIDKQSLDEIGVWPWDRSVHARLIDVLTRAEARDIFLDVDFSSRSSEAGDQALARALEQAGGGVILPTFTQYRTTGDRSGATDVTAPHPMFSKHAWTASASVRADADGVVRRFAYGEEQDGEFVMSVPAALAGKADAASPPFVLDFSIDPASLVSHSAIDVASGRVDPAVFKDKIVVVGAAAIELKDNFLVPVHGLVSGPILQIIATETLLQDRTLTPLRAWPMLLLCAVLGFVTLSPRRSLRLQSLLIGSTVIALETAGFWLQSAHALLLPTAASQALLGLIVVTRILEELDLRTWLLRLASVEADNSRSLLGQVVSDSADAILVIDEDGILIAHSARIADVLPELAPLRDGDAVMTILPQAWRRDIEAAMADLRRQCAEPAKLHELTLGEGAGARTIEYTITASQRALANGKSRRGEDHAFVACVTARDITERRRQEERIGFLSRHDVLTGALRSSAFVNEINDKLRQEPPAGRGHAVYAVNLHRFKTINSTLGRSKGDALLKAVVRRLGSLDDRLSPIARLGGDTFSAFTLTPVTPQEARALADAIVAALSTPFAVAEAKAQLGVHIGMVFSTDAPSRGGAALVAEAELALDDARRTNGNGLVEFDPEGGARHAQTRRIEAELWHALDRNEVRLFYQPQVCLTDGKLIGCEALLRWHHPELGFVSPQVFVEIAEANGFIEPLGAWAMLQACRDALTFRPDLAVAVNVSPLQLQRGDIVATVRQALQQTGLRPDRLQIEITESTFLNPSGDMLEKLSALKALGVSIALDDFGTGYSSFGYLARFPLDKIKVDQMFVRTLIDNTASQAIVQSVKTLCRGLGIAMICEGIETEAEAAFLRRIGCEQGQGYLFGRPQPAEDLIRLADSESVPLPVAARA</sequence>
<dbReference type="Gene3D" id="3.30.70.270">
    <property type="match status" value="1"/>
</dbReference>
<feature type="domain" description="EAL" evidence="1">
    <location>
        <begin position="675"/>
        <end position="925"/>
    </location>
</feature>
<dbReference type="InterPro" id="IPR029787">
    <property type="entry name" value="Nucleotide_cyclase"/>
</dbReference>
<dbReference type="SUPFAM" id="SSF55073">
    <property type="entry name" value="Nucleotide cyclase"/>
    <property type="match status" value="1"/>
</dbReference>
<dbReference type="Pfam" id="PF00563">
    <property type="entry name" value="EAL"/>
    <property type="match status" value="1"/>
</dbReference>
<dbReference type="EMBL" id="UEYP01000001">
    <property type="protein sequence ID" value="SSC65714.1"/>
    <property type="molecule type" value="Genomic_DNA"/>
</dbReference>
<dbReference type="Gene3D" id="3.30.450.20">
    <property type="entry name" value="PAS domain"/>
    <property type="match status" value="1"/>
</dbReference>
<dbReference type="NCBIfam" id="TIGR00254">
    <property type="entry name" value="GGDEF"/>
    <property type="match status" value="1"/>
</dbReference>
<evidence type="ECO:0000313" key="3">
    <source>
        <dbReference type="EMBL" id="SSC65714.1"/>
    </source>
</evidence>
<protein>
    <recommendedName>
        <fullName evidence="5">EAL domain-containing protein</fullName>
    </recommendedName>
</protein>
<dbReference type="AlphaFoldDB" id="A0A376AD79"/>
<gene>
    <name evidence="3" type="ORF">RHIZ70_1422</name>
</gene>
<dbReference type="CDD" id="cd01948">
    <property type="entry name" value="EAL"/>
    <property type="match status" value="1"/>
</dbReference>
<dbReference type="Proteomes" id="UP000254764">
    <property type="component" value="Unassembled WGS sequence"/>
</dbReference>
<dbReference type="InterPro" id="IPR043128">
    <property type="entry name" value="Rev_trsase/Diguanyl_cyclase"/>
</dbReference>
<dbReference type="SMART" id="SM00052">
    <property type="entry name" value="EAL"/>
    <property type="match status" value="1"/>
</dbReference>
<dbReference type="RefSeq" id="WP_115668759.1">
    <property type="nucleotide sequence ID" value="NZ_UEYP01000001.1"/>
</dbReference>
<dbReference type="PROSITE" id="PS50883">
    <property type="entry name" value="EAL"/>
    <property type="match status" value="1"/>
</dbReference>
<dbReference type="InterPro" id="IPR007890">
    <property type="entry name" value="CHASE2"/>
</dbReference>
<dbReference type="Gene3D" id="3.20.20.450">
    <property type="entry name" value="EAL domain"/>
    <property type="match status" value="1"/>
</dbReference>
<keyword evidence="4" id="KW-1185">Reference proteome</keyword>
<dbReference type="SUPFAM" id="SSF141868">
    <property type="entry name" value="EAL domain-like"/>
    <property type="match status" value="1"/>
</dbReference>
<dbReference type="InterPro" id="IPR000160">
    <property type="entry name" value="GGDEF_dom"/>
</dbReference>
<reference evidence="4" key="1">
    <citation type="submission" date="2018-07" db="EMBL/GenBank/DDBJ databases">
        <authorList>
            <person name="Peiro R."/>
            <person name="Begona"/>
            <person name="Cbmso G."/>
            <person name="Lopez M."/>
            <person name="Gonzalez S."/>
        </authorList>
    </citation>
    <scope>NUCLEOTIDE SEQUENCE [LARGE SCALE GENOMIC DNA]</scope>
</reference>
<dbReference type="SMART" id="SM00267">
    <property type="entry name" value="GGDEF"/>
    <property type="match status" value="1"/>
</dbReference>
<dbReference type="PROSITE" id="PS50887">
    <property type="entry name" value="GGDEF"/>
    <property type="match status" value="1"/>
</dbReference>
<evidence type="ECO:0000259" key="1">
    <source>
        <dbReference type="PROSITE" id="PS50883"/>
    </source>
</evidence>
<organism evidence="3 4">
    <name type="scientific">Ciceribacter selenitireducens ATCC BAA-1503</name>
    <dbReference type="NCBI Taxonomy" id="1336235"/>
    <lineage>
        <taxon>Bacteria</taxon>
        <taxon>Pseudomonadati</taxon>
        <taxon>Pseudomonadota</taxon>
        <taxon>Alphaproteobacteria</taxon>
        <taxon>Hyphomicrobiales</taxon>
        <taxon>Rhizobiaceae</taxon>
        <taxon>Ciceribacter</taxon>
    </lineage>
</organism>